<keyword evidence="1" id="KW-1133">Transmembrane helix</keyword>
<evidence type="ECO:0000256" key="1">
    <source>
        <dbReference type="SAM" id="Phobius"/>
    </source>
</evidence>
<name>A0A9J6BTT3_POLVA</name>
<keyword evidence="1" id="KW-0472">Membrane</keyword>
<accession>A0A9J6BTT3</accession>
<dbReference type="Pfam" id="PF15110">
    <property type="entry name" value="TMEM141"/>
    <property type="match status" value="1"/>
</dbReference>
<organism evidence="2 3">
    <name type="scientific">Polypedilum vanderplanki</name>
    <name type="common">Sleeping chironomid midge</name>
    <dbReference type="NCBI Taxonomy" id="319348"/>
    <lineage>
        <taxon>Eukaryota</taxon>
        <taxon>Metazoa</taxon>
        <taxon>Ecdysozoa</taxon>
        <taxon>Arthropoda</taxon>
        <taxon>Hexapoda</taxon>
        <taxon>Insecta</taxon>
        <taxon>Pterygota</taxon>
        <taxon>Neoptera</taxon>
        <taxon>Endopterygota</taxon>
        <taxon>Diptera</taxon>
        <taxon>Nematocera</taxon>
        <taxon>Chironomoidea</taxon>
        <taxon>Chironomidae</taxon>
        <taxon>Chironominae</taxon>
        <taxon>Polypedilum</taxon>
        <taxon>Polypedilum</taxon>
    </lineage>
</organism>
<comment type="caution">
    <text evidence="2">The sequence shown here is derived from an EMBL/GenBank/DDBJ whole genome shotgun (WGS) entry which is preliminary data.</text>
</comment>
<dbReference type="PANTHER" id="PTHR47229:SF1">
    <property type="entry name" value="TRANSMEMBRANE PROTEIN 141"/>
    <property type="match status" value="1"/>
</dbReference>
<sequence>MNDIRRLKEQQKDKHPGFGSYLECMTRALFSGLAGFTLGFSSVYFTQKFLQKRFPHQLQTNILISTLVGSFAAYKVTSERTKSCQAAWLAVEEKHTALSDH</sequence>
<reference evidence="2" key="1">
    <citation type="submission" date="2021-03" db="EMBL/GenBank/DDBJ databases">
        <title>Chromosome level genome of the anhydrobiotic midge Polypedilum vanderplanki.</title>
        <authorList>
            <person name="Yoshida Y."/>
            <person name="Kikawada T."/>
            <person name="Gusev O."/>
        </authorList>
    </citation>
    <scope>NUCLEOTIDE SEQUENCE</scope>
    <source>
        <strain evidence="2">NIAS01</strain>
        <tissue evidence="2">Whole body or cell culture</tissue>
    </source>
</reference>
<dbReference type="PANTHER" id="PTHR47229">
    <property type="entry name" value="TRANSMEMBRANE PROTEIN 141"/>
    <property type="match status" value="1"/>
</dbReference>
<evidence type="ECO:0008006" key="4">
    <source>
        <dbReference type="Google" id="ProtNLM"/>
    </source>
</evidence>
<gene>
    <name evidence="2" type="ORF">PVAND_003065</name>
</gene>
<feature type="transmembrane region" description="Helical" evidence="1">
    <location>
        <begin position="28"/>
        <end position="46"/>
    </location>
</feature>
<dbReference type="InterPro" id="IPR026788">
    <property type="entry name" value="Tmem141"/>
</dbReference>
<evidence type="ECO:0000313" key="3">
    <source>
        <dbReference type="Proteomes" id="UP001107558"/>
    </source>
</evidence>
<dbReference type="OrthoDB" id="10056589at2759"/>
<dbReference type="EMBL" id="JADBJN010000003">
    <property type="protein sequence ID" value="KAG5672981.1"/>
    <property type="molecule type" value="Genomic_DNA"/>
</dbReference>
<keyword evidence="1" id="KW-0812">Transmembrane</keyword>
<keyword evidence="3" id="KW-1185">Reference proteome</keyword>
<dbReference type="InterPro" id="IPR038259">
    <property type="entry name" value="Tmem141_sf"/>
</dbReference>
<protein>
    <recommendedName>
        <fullName evidence="4">Transmembrane protein 141</fullName>
    </recommendedName>
</protein>
<dbReference type="Proteomes" id="UP001107558">
    <property type="component" value="Chromosome 3"/>
</dbReference>
<dbReference type="AlphaFoldDB" id="A0A9J6BTT3"/>
<dbReference type="Gene3D" id="1.10.3350.20">
    <property type="entry name" value="Tmem141 protein family"/>
    <property type="match status" value="1"/>
</dbReference>
<evidence type="ECO:0000313" key="2">
    <source>
        <dbReference type="EMBL" id="KAG5672981.1"/>
    </source>
</evidence>
<proteinExistence type="predicted"/>